<evidence type="ECO:0000256" key="2">
    <source>
        <dbReference type="SAM" id="SignalP"/>
    </source>
</evidence>
<keyword evidence="2" id="KW-0732">Signal</keyword>
<evidence type="ECO:0000313" key="3">
    <source>
        <dbReference type="EMBL" id="KIK31253.1"/>
    </source>
</evidence>
<feature type="region of interest" description="Disordered" evidence="1">
    <location>
        <begin position="138"/>
        <end position="166"/>
    </location>
</feature>
<accession>A0A0D0AGP9</accession>
<dbReference type="EMBL" id="KN833685">
    <property type="protein sequence ID" value="KIK31253.1"/>
    <property type="molecule type" value="Genomic_DNA"/>
</dbReference>
<feature type="signal peptide" evidence="2">
    <location>
        <begin position="1"/>
        <end position="24"/>
    </location>
</feature>
<sequence length="179" mass="19716">MQSGAFVQLIVLFSALSSRMSTLSTEMLQVLRNSSPICDRLLVVLEADHRSQQEVSAERQNEHARCNTLPSSDANPVASTADLRLGLSHFAEDTPGRDSRDSPAELDVLPMLDIRTSQHSAQGVVPGGVRETDLCMQRREAPTGSDSISTAGPRHKAKKVKKKRDEIDEIFSFRENNSE</sequence>
<gene>
    <name evidence="3" type="ORF">PISMIDRAFT_138406</name>
</gene>
<protein>
    <submittedName>
        <fullName evidence="3">Uncharacterized protein</fullName>
    </submittedName>
</protein>
<reference evidence="4" key="2">
    <citation type="submission" date="2015-01" db="EMBL/GenBank/DDBJ databases">
        <title>Evolutionary Origins and Diversification of the Mycorrhizal Mutualists.</title>
        <authorList>
            <consortium name="DOE Joint Genome Institute"/>
            <consortium name="Mycorrhizal Genomics Consortium"/>
            <person name="Kohler A."/>
            <person name="Kuo A."/>
            <person name="Nagy L.G."/>
            <person name="Floudas D."/>
            <person name="Copeland A."/>
            <person name="Barry K.W."/>
            <person name="Cichocki N."/>
            <person name="Veneault-Fourrey C."/>
            <person name="LaButti K."/>
            <person name="Lindquist E.A."/>
            <person name="Lipzen A."/>
            <person name="Lundell T."/>
            <person name="Morin E."/>
            <person name="Murat C."/>
            <person name="Riley R."/>
            <person name="Ohm R."/>
            <person name="Sun H."/>
            <person name="Tunlid A."/>
            <person name="Henrissat B."/>
            <person name="Grigoriev I.V."/>
            <person name="Hibbett D.S."/>
            <person name="Martin F."/>
        </authorList>
    </citation>
    <scope>NUCLEOTIDE SEQUENCE [LARGE SCALE GENOMIC DNA]</scope>
    <source>
        <strain evidence="4">441</strain>
    </source>
</reference>
<feature type="chain" id="PRO_5002207550" evidence="2">
    <location>
        <begin position="25"/>
        <end position="179"/>
    </location>
</feature>
<proteinExistence type="predicted"/>
<organism evidence="3 4">
    <name type="scientific">Pisolithus microcarpus 441</name>
    <dbReference type="NCBI Taxonomy" id="765257"/>
    <lineage>
        <taxon>Eukaryota</taxon>
        <taxon>Fungi</taxon>
        <taxon>Dikarya</taxon>
        <taxon>Basidiomycota</taxon>
        <taxon>Agaricomycotina</taxon>
        <taxon>Agaricomycetes</taxon>
        <taxon>Agaricomycetidae</taxon>
        <taxon>Boletales</taxon>
        <taxon>Sclerodermatineae</taxon>
        <taxon>Pisolithaceae</taxon>
        <taxon>Pisolithus</taxon>
    </lineage>
</organism>
<keyword evidence="4" id="KW-1185">Reference proteome</keyword>
<reference evidence="3 4" key="1">
    <citation type="submission" date="2014-04" db="EMBL/GenBank/DDBJ databases">
        <authorList>
            <consortium name="DOE Joint Genome Institute"/>
            <person name="Kuo A."/>
            <person name="Kohler A."/>
            <person name="Costa M.D."/>
            <person name="Nagy L.G."/>
            <person name="Floudas D."/>
            <person name="Copeland A."/>
            <person name="Barry K.W."/>
            <person name="Cichocki N."/>
            <person name="Veneault-Fourrey C."/>
            <person name="LaButti K."/>
            <person name="Lindquist E.A."/>
            <person name="Lipzen A."/>
            <person name="Lundell T."/>
            <person name="Morin E."/>
            <person name="Murat C."/>
            <person name="Sun H."/>
            <person name="Tunlid A."/>
            <person name="Henrissat B."/>
            <person name="Grigoriev I.V."/>
            <person name="Hibbett D.S."/>
            <person name="Martin F."/>
            <person name="Nordberg H.P."/>
            <person name="Cantor M.N."/>
            <person name="Hua S.X."/>
        </authorList>
    </citation>
    <scope>NUCLEOTIDE SEQUENCE [LARGE SCALE GENOMIC DNA]</scope>
    <source>
        <strain evidence="3 4">441</strain>
    </source>
</reference>
<dbReference type="AlphaFoldDB" id="A0A0D0AGP9"/>
<evidence type="ECO:0000256" key="1">
    <source>
        <dbReference type="SAM" id="MobiDB-lite"/>
    </source>
</evidence>
<evidence type="ECO:0000313" key="4">
    <source>
        <dbReference type="Proteomes" id="UP000054018"/>
    </source>
</evidence>
<dbReference type="OrthoDB" id="114080at2759"/>
<name>A0A0D0AGP9_9AGAM</name>
<dbReference type="HOGENOM" id="CLU_1504035_0_0_1"/>
<feature type="compositionally biased region" description="Basic residues" evidence="1">
    <location>
        <begin position="153"/>
        <end position="162"/>
    </location>
</feature>
<dbReference type="STRING" id="765257.A0A0D0AGP9"/>
<dbReference type="Proteomes" id="UP000054018">
    <property type="component" value="Unassembled WGS sequence"/>
</dbReference>